<dbReference type="InterPro" id="IPR018060">
    <property type="entry name" value="HTH_AraC"/>
</dbReference>
<dbReference type="EMBL" id="WRXN01000008">
    <property type="protein sequence ID" value="MVT10374.1"/>
    <property type="molecule type" value="Genomic_DNA"/>
</dbReference>
<evidence type="ECO:0000256" key="3">
    <source>
        <dbReference type="ARBA" id="ARBA00023163"/>
    </source>
</evidence>
<dbReference type="PROSITE" id="PS00041">
    <property type="entry name" value="HTH_ARAC_FAMILY_1"/>
    <property type="match status" value="1"/>
</dbReference>
<dbReference type="InterPro" id="IPR009057">
    <property type="entry name" value="Homeodomain-like_sf"/>
</dbReference>
<keyword evidence="2" id="KW-0238">DNA-binding</keyword>
<name>A0A7K1U7N9_9BACT</name>
<dbReference type="AlphaFoldDB" id="A0A7K1U7N9"/>
<proteinExistence type="predicted"/>
<dbReference type="PANTHER" id="PTHR43280:SF2">
    <property type="entry name" value="HTH-TYPE TRANSCRIPTIONAL REGULATOR EXSA"/>
    <property type="match status" value="1"/>
</dbReference>
<protein>
    <submittedName>
        <fullName evidence="5">Helix-turn-helix domain-containing protein</fullName>
    </submittedName>
</protein>
<dbReference type="Gene3D" id="1.10.10.60">
    <property type="entry name" value="Homeodomain-like"/>
    <property type="match status" value="2"/>
</dbReference>
<dbReference type="PROSITE" id="PS01124">
    <property type="entry name" value="HTH_ARAC_FAMILY_2"/>
    <property type="match status" value="1"/>
</dbReference>
<evidence type="ECO:0000313" key="5">
    <source>
        <dbReference type="EMBL" id="MVT10374.1"/>
    </source>
</evidence>
<keyword evidence="6" id="KW-1185">Reference proteome</keyword>
<keyword evidence="3" id="KW-0804">Transcription</keyword>
<dbReference type="InterPro" id="IPR003313">
    <property type="entry name" value="AraC-bd"/>
</dbReference>
<reference evidence="5 6" key="1">
    <citation type="submission" date="2019-12" db="EMBL/GenBank/DDBJ databases">
        <title>Chitinophaga sp. strain ysch24 (GDMCC 1.1355), whole genome shotgun sequence.</title>
        <authorList>
            <person name="Zhang X."/>
        </authorList>
    </citation>
    <scope>NUCLEOTIDE SEQUENCE [LARGE SCALE GENOMIC DNA]</scope>
    <source>
        <strain evidence="6">ysch24</strain>
    </source>
</reference>
<dbReference type="SUPFAM" id="SSF51215">
    <property type="entry name" value="Regulatory protein AraC"/>
    <property type="match status" value="1"/>
</dbReference>
<dbReference type="GO" id="GO:0043565">
    <property type="term" value="F:sequence-specific DNA binding"/>
    <property type="evidence" value="ECO:0007669"/>
    <property type="project" value="InterPro"/>
</dbReference>
<organism evidence="5 6">
    <name type="scientific">Chitinophaga tropicalis</name>
    <dbReference type="NCBI Taxonomy" id="2683588"/>
    <lineage>
        <taxon>Bacteria</taxon>
        <taxon>Pseudomonadati</taxon>
        <taxon>Bacteroidota</taxon>
        <taxon>Chitinophagia</taxon>
        <taxon>Chitinophagales</taxon>
        <taxon>Chitinophagaceae</taxon>
        <taxon>Chitinophaga</taxon>
    </lineage>
</organism>
<dbReference type="GO" id="GO:0003700">
    <property type="term" value="F:DNA-binding transcription factor activity"/>
    <property type="evidence" value="ECO:0007669"/>
    <property type="project" value="InterPro"/>
</dbReference>
<evidence type="ECO:0000256" key="2">
    <source>
        <dbReference type="ARBA" id="ARBA00023125"/>
    </source>
</evidence>
<evidence type="ECO:0000313" key="6">
    <source>
        <dbReference type="Proteomes" id="UP000461730"/>
    </source>
</evidence>
<dbReference type="InterPro" id="IPR018062">
    <property type="entry name" value="HTH_AraC-typ_CS"/>
</dbReference>
<dbReference type="Proteomes" id="UP000461730">
    <property type="component" value="Unassembled WGS sequence"/>
</dbReference>
<sequence length="278" mass="32985">MQRYIQHEFLKISHFTSGEWEHPVHNHNHFELIFIHKGRGVHYLSDMKYPYEDKMLFLLAPSDHHYFDISSETTFTFIKFTNVYLQQAENRWNRDMDEFLNCTRNQPQPLISSAADADKLDKLLLMVVSEWKESNNTDNEAIFFLLQTVLSITRRNLHQSAGLSDTTNGKITAIINYIHRHIYSVEYTQQEHLSKLFGLSKKHLGTFFKEQTGIPLRDYVNRYKLRLVENRLKYSSLSLKEIGHELGFTDLSHFNKFFKHYHGINPTLFRENSRGIRQ</sequence>
<evidence type="ECO:0000256" key="1">
    <source>
        <dbReference type="ARBA" id="ARBA00023015"/>
    </source>
</evidence>
<dbReference type="SMART" id="SM00342">
    <property type="entry name" value="HTH_ARAC"/>
    <property type="match status" value="1"/>
</dbReference>
<accession>A0A7K1U7N9</accession>
<keyword evidence="1" id="KW-0805">Transcription regulation</keyword>
<dbReference type="RefSeq" id="WP_157307817.1">
    <property type="nucleotide sequence ID" value="NZ_WRXN01000008.1"/>
</dbReference>
<gene>
    <name evidence="5" type="ORF">GO493_19035</name>
</gene>
<dbReference type="SUPFAM" id="SSF46689">
    <property type="entry name" value="Homeodomain-like"/>
    <property type="match status" value="1"/>
</dbReference>
<dbReference type="Gene3D" id="2.60.120.10">
    <property type="entry name" value="Jelly Rolls"/>
    <property type="match status" value="1"/>
</dbReference>
<feature type="domain" description="HTH araC/xylS-type" evidence="4">
    <location>
        <begin position="172"/>
        <end position="272"/>
    </location>
</feature>
<dbReference type="InterPro" id="IPR037923">
    <property type="entry name" value="HTH-like"/>
</dbReference>
<comment type="caution">
    <text evidence="5">The sequence shown here is derived from an EMBL/GenBank/DDBJ whole genome shotgun (WGS) entry which is preliminary data.</text>
</comment>
<evidence type="ECO:0000259" key="4">
    <source>
        <dbReference type="PROSITE" id="PS01124"/>
    </source>
</evidence>
<dbReference type="PANTHER" id="PTHR43280">
    <property type="entry name" value="ARAC-FAMILY TRANSCRIPTIONAL REGULATOR"/>
    <property type="match status" value="1"/>
</dbReference>
<dbReference type="Pfam" id="PF02311">
    <property type="entry name" value="AraC_binding"/>
    <property type="match status" value="1"/>
</dbReference>
<dbReference type="InterPro" id="IPR014710">
    <property type="entry name" value="RmlC-like_jellyroll"/>
</dbReference>
<dbReference type="Pfam" id="PF12833">
    <property type="entry name" value="HTH_18"/>
    <property type="match status" value="1"/>
</dbReference>